<keyword evidence="1" id="KW-0235">DNA replication</keyword>
<dbReference type="HOGENOM" id="CLU_132082_0_0_6"/>
<dbReference type="InterPro" id="IPR004615">
    <property type="entry name" value="DNA_pol_III_psi"/>
</dbReference>
<dbReference type="Proteomes" id="UP000007257">
    <property type="component" value="Chromosome"/>
</dbReference>
<evidence type="ECO:0000256" key="1">
    <source>
        <dbReference type="PIRNR" id="PIRNR029225"/>
    </source>
</evidence>
<dbReference type="AlphaFoldDB" id="A0A0H3FGZ5"/>
<dbReference type="GO" id="GO:0008408">
    <property type="term" value="F:3'-5' exonuclease activity"/>
    <property type="evidence" value="ECO:0007669"/>
    <property type="project" value="InterPro"/>
</dbReference>
<dbReference type="RefSeq" id="WP_013577112.1">
    <property type="nucleotide sequence ID" value="NC_015061.1"/>
</dbReference>
<dbReference type="GO" id="GO:0003887">
    <property type="term" value="F:DNA-directed DNA polymerase activity"/>
    <property type="evidence" value="ECO:0007669"/>
    <property type="project" value="UniProtKB-KW"/>
</dbReference>
<dbReference type="KEGG" id="rah:Rahaq_3834"/>
<dbReference type="NCBIfam" id="NF005337">
    <property type="entry name" value="PRK06856.1-3"/>
    <property type="match status" value="1"/>
</dbReference>
<evidence type="ECO:0000313" key="5">
    <source>
        <dbReference type="Proteomes" id="UP001598201"/>
    </source>
</evidence>
<keyword evidence="1 3" id="KW-0808">Transferase</keyword>
<reference evidence="4" key="1">
    <citation type="submission" date="2011-01" db="EMBL/GenBank/DDBJ databases">
        <title>Complete sequence of chromosome of Rahnella sp. Y9602.</title>
        <authorList>
            <consortium name="US DOE Joint Genome Institute"/>
            <person name="Lucas S."/>
            <person name="Copeland A."/>
            <person name="Lapidus A."/>
            <person name="Cheng J.-F."/>
            <person name="Goodwin L."/>
            <person name="Pitluck S."/>
            <person name="Lu M."/>
            <person name="Detter J.C."/>
            <person name="Han C."/>
            <person name="Tapia R."/>
            <person name="Land M."/>
            <person name="Hauser L."/>
            <person name="Kyrpides N."/>
            <person name="Ivanova N."/>
            <person name="Ovchinnikova G."/>
            <person name="Pagani I."/>
            <person name="Sobecky P.A."/>
            <person name="Martinez R.J."/>
            <person name="Woyke T."/>
        </authorList>
    </citation>
    <scope>NUCLEOTIDE SEQUENCE [LARGE SCALE GENOMIC DNA]</scope>
    <source>
        <strain evidence="4">Y9602</strain>
    </source>
</reference>
<gene>
    <name evidence="2" type="ordered locus">Rahaq_3834</name>
    <name evidence="3" type="ORF">ACFPK4_00695</name>
</gene>
<name>A0A0H3FGZ5_RAHSY</name>
<evidence type="ECO:0000313" key="2">
    <source>
        <dbReference type="EMBL" id="ADW75423.1"/>
    </source>
</evidence>
<dbReference type="eggNOG" id="COG3050">
    <property type="taxonomic scope" value="Bacteria"/>
</dbReference>
<dbReference type="Proteomes" id="UP001598201">
    <property type="component" value="Unassembled WGS sequence"/>
</dbReference>
<dbReference type="Gene3D" id="3.40.50.10220">
    <property type="entry name" value="DNA polymerase III, psi subunit"/>
    <property type="match status" value="1"/>
</dbReference>
<dbReference type="InterPro" id="IPR036654">
    <property type="entry name" value="DNA_pol_III_psi_sf"/>
</dbReference>
<evidence type="ECO:0000313" key="4">
    <source>
        <dbReference type="Proteomes" id="UP000007257"/>
    </source>
</evidence>
<evidence type="ECO:0000313" key="3">
    <source>
        <dbReference type="EMBL" id="MFD3222042.1"/>
    </source>
</evidence>
<dbReference type="GO" id="GO:0006260">
    <property type="term" value="P:DNA replication"/>
    <property type="evidence" value="ECO:0007669"/>
    <property type="project" value="UniProtKB-KW"/>
</dbReference>
<reference evidence="2 4" key="2">
    <citation type="journal article" date="2012" name="J. Bacteriol.">
        <title>Complete Genome Sequence of Rahnella sp. Strain Y9602, a Gammaproteobacterium Isolate from Metal- and Radionuclide-Contaminated Soil.</title>
        <authorList>
            <person name="Martinez R.J."/>
            <person name="Bruce D."/>
            <person name="Detter C."/>
            <person name="Goodwin L.A."/>
            <person name="Han J."/>
            <person name="Han C.S."/>
            <person name="Held B."/>
            <person name="Land M.L."/>
            <person name="Mikhailova N."/>
            <person name="Nolan M."/>
            <person name="Pennacchio L."/>
            <person name="Pitluck S."/>
            <person name="Tapia R."/>
            <person name="Woyke T."/>
            <person name="Sobecky P.A."/>
        </authorList>
    </citation>
    <scope>NUCLEOTIDE SEQUENCE [LARGE SCALE GENOMIC DNA]</scope>
    <source>
        <strain evidence="2 4">Y9602</strain>
    </source>
</reference>
<keyword evidence="1 3" id="KW-0548">Nucleotidyltransferase</keyword>
<dbReference type="EMBL" id="JBHUCJ010000001">
    <property type="protein sequence ID" value="MFD3222042.1"/>
    <property type="molecule type" value="Genomic_DNA"/>
</dbReference>
<keyword evidence="1" id="KW-0239">DNA-directed DNA polymerase</keyword>
<sequence length="137" mass="15248">MASRRDTLLQQLGITQWTLRRPAVLQGEVAVSLPAGTKLLIVAAVPPAEDDPLVSDVLRSLTLKESEVYRLTPEQVTMLPEDTRCNIWRLGVSEPLTLTGPQLSTPALAELYQDAGAKRALWQQICENEQHFYPDAR</sequence>
<comment type="function">
    <text evidence="1">Part of the beta sliding clamp loading complex, which hydrolyzes ATP to load the beta clamp onto primed DNA to form the DNA replication pre-initiation complex. DNA polymerase III is a complex, multichain enzyme responsible for most of the replicative synthesis in bacteria. This DNA polymerase also exhibits 3' to 5' exonuclease activity.</text>
</comment>
<dbReference type="GeneID" id="95419874"/>
<organism evidence="2 4">
    <name type="scientific">Rahnella sp. (strain Y9602)</name>
    <dbReference type="NCBI Taxonomy" id="2703885"/>
    <lineage>
        <taxon>Bacteria</taxon>
        <taxon>Pseudomonadati</taxon>
        <taxon>Pseudomonadota</taxon>
        <taxon>Gammaproteobacteria</taxon>
        <taxon>Enterobacterales</taxon>
        <taxon>Yersiniaceae</taxon>
        <taxon>Rahnella</taxon>
    </lineage>
</organism>
<keyword evidence="5" id="KW-1185">Reference proteome</keyword>
<dbReference type="SUPFAM" id="SSF102220">
    <property type="entry name" value="DNA polymerase III psi subunit"/>
    <property type="match status" value="1"/>
</dbReference>
<protein>
    <recommendedName>
        <fullName evidence="1">DNA polymerase III subunit psi</fullName>
    </recommendedName>
</protein>
<dbReference type="Pfam" id="PF03603">
    <property type="entry name" value="DNA_III_psi"/>
    <property type="match status" value="1"/>
</dbReference>
<accession>A0A0H3FGZ5</accession>
<proteinExistence type="predicted"/>
<reference evidence="3 5" key="3">
    <citation type="submission" date="2024-09" db="EMBL/GenBank/DDBJ databases">
        <title>Genomes of Rahnella.</title>
        <authorList>
            <person name="Mnguni F.C."/>
            <person name="Shin G.Y."/>
            <person name="Coutinho T."/>
        </authorList>
    </citation>
    <scope>NUCLEOTIDE SEQUENCE [LARGE SCALE GENOMIC DNA]</scope>
    <source>
        <strain evidence="3 5">20WA0057</strain>
    </source>
</reference>
<dbReference type="PIRSF" id="PIRSF029225">
    <property type="entry name" value="DNA_pol_III_psi"/>
    <property type="match status" value="1"/>
</dbReference>
<dbReference type="EMBL" id="CP002505">
    <property type="protein sequence ID" value="ADW75423.1"/>
    <property type="molecule type" value="Genomic_DNA"/>
</dbReference>
<dbReference type="OrthoDB" id="5682636at2"/>